<sequence>MGDELILGVVVPGAIGAVQDVGNLIFGRRKQRCDGKKSHSPLTVNAHKLFDEMPISVAVGSFDKLASVSEKLIDWPTGNDENDRTLNQNQRLLVELVVSPPNNDDLDWQSERVDNAYSHNIDVNDFTGKLEKQKRSNIYATAIYKLFATEVQMGISEVAADVAKASIIGREDSSYPSDPSKFPFDPGGIITLEDKGVVEKREMMQYEFGSYISWEMS</sequence>
<name>A0ABS8V7S8_DATST</name>
<evidence type="ECO:0000256" key="1">
    <source>
        <dbReference type="SAM" id="Phobius"/>
    </source>
</evidence>
<organism evidence="2 3">
    <name type="scientific">Datura stramonium</name>
    <name type="common">Jimsonweed</name>
    <name type="synonym">Common thornapple</name>
    <dbReference type="NCBI Taxonomy" id="4076"/>
    <lineage>
        <taxon>Eukaryota</taxon>
        <taxon>Viridiplantae</taxon>
        <taxon>Streptophyta</taxon>
        <taxon>Embryophyta</taxon>
        <taxon>Tracheophyta</taxon>
        <taxon>Spermatophyta</taxon>
        <taxon>Magnoliopsida</taxon>
        <taxon>eudicotyledons</taxon>
        <taxon>Gunneridae</taxon>
        <taxon>Pentapetalae</taxon>
        <taxon>asterids</taxon>
        <taxon>lamiids</taxon>
        <taxon>Solanales</taxon>
        <taxon>Solanaceae</taxon>
        <taxon>Solanoideae</taxon>
        <taxon>Datureae</taxon>
        <taxon>Datura</taxon>
    </lineage>
</organism>
<dbReference type="Proteomes" id="UP000823775">
    <property type="component" value="Unassembled WGS sequence"/>
</dbReference>
<evidence type="ECO:0000313" key="3">
    <source>
        <dbReference type="Proteomes" id="UP000823775"/>
    </source>
</evidence>
<keyword evidence="1" id="KW-1133">Transmembrane helix</keyword>
<keyword evidence="1" id="KW-0812">Transmembrane</keyword>
<proteinExistence type="predicted"/>
<protein>
    <submittedName>
        <fullName evidence="2">Uncharacterized protein</fullName>
    </submittedName>
</protein>
<feature type="transmembrane region" description="Helical" evidence="1">
    <location>
        <begin position="6"/>
        <end position="26"/>
    </location>
</feature>
<gene>
    <name evidence="2" type="ORF">HAX54_029213</name>
</gene>
<keyword evidence="1" id="KW-0472">Membrane</keyword>
<comment type="caution">
    <text evidence="2">The sequence shown here is derived from an EMBL/GenBank/DDBJ whole genome shotgun (WGS) entry which is preliminary data.</text>
</comment>
<keyword evidence="3" id="KW-1185">Reference proteome</keyword>
<accession>A0ABS8V7S8</accession>
<dbReference type="EMBL" id="JACEIK010003618">
    <property type="protein sequence ID" value="MCD9642406.1"/>
    <property type="molecule type" value="Genomic_DNA"/>
</dbReference>
<reference evidence="2 3" key="1">
    <citation type="journal article" date="2021" name="BMC Genomics">
        <title>Datura genome reveals duplications of psychoactive alkaloid biosynthetic genes and high mutation rate following tissue culture.</title>
        <authorList>
            <person name="Rajewski A."/>
            <person name="Carter-House D."/>
            <person name="Stajich J."/>
            <person name="Litt A."/>
        </authorList>
    </citation>
    <scope>NUCLEOTIDE SEQUENCE [LARGE SCALE GENOMIC DNA]</scope>
    <source>
        <strain evidence="2">AR-01</strain>
    </source>
</reference>
<evidence type="ECO:0000313" key="2">
    <source>
        <dbReference type="EMBL" id="MCD9642406.1"/>
    </source>
</evidence>